<protein>
    <submittedName>
        <fullName evidence="3">Acetylcholine receptor subunit beta</fullName>
    </submittedName>
</protein>
<reference evidence="3 4" key="1">
    <citation type="journal article" date="2017" name="Nat. Ecol. Evol.">
        <title>Scallop genome provides insights into evolution of bilaterian karyotype and development.</title>
        <authorList>
            <person name="Wang S."/>
            <person name="Zhang J."/>
            <person name="Jiao W."/>
            <person name="Li J."/>
            <person name="Xun X."/>
            <person name="Sun Y."/>
            <person name="Guo X."/>
            <person name="Huan P."/>
            <person name="Dong B."/>
            <person name="Zhang L."/>
            <person name="Hu X."/>
            <person name="Sun X."/>
            <person name="Wang J."/>
            <person name="Zhao C."/>
            <person name="Wang Y."/>
            <person name="Wang D."/>
            <person name="Huang X."/>
            <person name="Wang R."/>
            <person name="Lv J."/>
            <person name="Li Y."/>
            <person name="Zhang Z."/>
            <person name="Liu B."/>
            <person name="Lu W."/>
            <person name="Hui Y."/>
            <person name="Liang J."/>
            <person name="Zhou Z."/>
            <person name="Hou R."/>
            <person name="Li X."/>
            <person name="Liu Y."/>
            <person name="Li H."/>
            <person name="Ning X."/>
            <person name="Lin Y."/>
            <person name="Zhao L."/>
            <person name="Xing Q."/>
            <person name="Dou J."/>
            <person name="Li Y."/>
            <person name="Mao J."/>
            <person name="Guo H."/>
            <person name="Dou H."/>
            <person name="Li T."/>
            <person name="Mu C."/>
            <person name="Jiang W."/>
            <person name="Fu Q."/>
            <person name="Fu X."/>
            <person name="Miao Y."/>
            <person name="Liu J."/>
            <person name="Yu Q."/>
            <person name="Li R."/>
            <person name="Liao H."/>
            <person name="Li X."/>
            <person name="Kong Y."/>
            <person name="Jiang Z."/>
            <person name="Chourrout D."/>
            <person name="Li R."/>
            <person name="Bao Z."/>
        </authorList>
    </citation>
    <scope>NUCLEOTIDE SEQUENCE [LARGE SCALE GENOMIC DNA]</scope>
    <source>
        <strain evidence="3 4">PY_sf001</strain>
    </source>
</reference>
<keyword evidence="1" id="KW-0812">Transmembrane</keyword>
<organism evidence="3 4">
    <name type="scientific">Mizuhopecten yessoensis</name>
    <name type="common">Japanese scallop</name>
    <name type="synonym">Patinopecten yessoensis</name>
    <dbReference type="NCBI Taxonomy" id="6573"/>
    <lineage>
        <taxon>Eukaryota</taxon>
        <taxon>Metazoa</taxon>
        <taxon>Spiralia</taxon>
        <taxon>Lophotrochozoa</taxon>
        <taxon>Mollusca</taxon>
        <taxon>Bivalvia</taxon>
        <taxon>Autobranchia</taxon>
        <taxon>Pteriomorphia</taxon>
        <taxon>Pectinida</taxon>
        <taxon>Pectinoidea</taxon>
        <taxon>Pectinidae</taxon>
        <taxon>Mizuhopecten</taxon>
    </lineage>
</organism>
<dbReference type="GO" id="GO:0004888">
    <property type="term" value="F:transmembrane signaling receptor activity"/>
    <property type="evidence" value="ECO:0007669"/>
    <property type="project" value="InterPro"/>
</dbReference>
<keyword evidence="4" id="KW-1185">Reference proteome</keyword>
<dbReference type="InterPro" id="IPR036719">
    <property type="entry name" value="Neuro-gated_channel_TM_sf"/>
</dbReference>
<dbReference type="STRING" id="6573.A0A210QH54"/>
<dbReference type="SUPFAM" id="SSF90112">
    <property type="entry name" value="Neurotransmitter-gated ion-channel transmembrane pore"/>
    <property type="match status" value="1"/>
</dbReference>
<feature type="transmembrane region" description="Helical" evidence="1">
    <location>
        <begin position="120"/>
        <end position="142"/>
    </location>
</feature>
<dbReference type="EMBL" id="NEDP02003738">
    <property type="protein sequence ID" value="OWF48029.1"/>
    <property type="molecule type" value="Genomic_DNA"/>
</dbReference>
<dbReference type="PANTHER" id="PTHR18945">
    <property type="entry name" value="NEUROTRANSMITTER GATED ION CHANNEL"/>
    <property type="match status" value="1"/>
</dbReference>
<sequence length="235" mass="26612">MMTWGANNQKYIASNKDIFVGELETNTEWEYLESSVNVESIGPTNLSSIKFRLHVRRRPFYQIVHTFIPIVLLSYMNSFVFILPINSGENTSFGVAIFLAFAVFIGPVKDSLPVTSTETCLFTVFLIVQFCLGGFETCLSNITLRLASRKGRVSVKSWWLKLHLSRKTSVAMKNDEHVDKNCGSDDKTIGSNISTDGKVDLDWMALGSHINMIFFCLFIFIKSVFLVMFLRTVMS</sequence>
<dbReference type="InterPro" id="IPR006029">
    <property type="entry name" value="Neurotrans-gated_channel_TM"/>
</dbReference>
<proteinExistence type="predicted"/>
<dbReference type="Pfam" id="PF02932">
    <property type="entry name" value="Neur_chan_memb"/>
    <property type="match status" value="1"/>
</dbReference>
<gene>
    <name evidence="3" type="ORF">KP79_PYT13941</name>
</gene>
<dbReference type="GO" id="GO:0016020">
    <property type="term" value="C:membrane"/>
    <property type="evidence" value="ECO:0007669"/>
    <property type="project" value="InterPro"/>
</dbReference>
<feature type="transmembrane region" description="Helical" evidence="1">
    <location>
        <begin position="210"/>
        <end position="230"/>
    </location>
</feature>
<feature type="transmembrane region" description="Helical" evidence="1">
    <location>
        <begin position="91"/>
        <end position="108"/>
    </location>
</feature>
<name>A0A210QH54_MIZYE</name>
<feature type="transmembrane region" description="Helical" evidence="1">
    <location>
        <begin position="60"/>
        <end position="85"/>
    </location>
</feature>
<keyword evidence="1" id="KW-0472">Membrane</keyword>
<dbReference type="GO" id="GO:0005216">
    <property type="term" value="F:monoatomic ion channel activity"/>
    <property type="evidence" value="ECO:0007669"/>
    <property type="project" value="InterPro"/>
</dbReference>
<dbReference type="Proteomes" id="UP000242188">
    <property type="component" value="Unassembled WGS sequence"/>
</dbReference>
<dbReference type="InterPro" id="IPR038050">
    <property type="entry name" value="Neuro_actylchol_rec"/>
</dbReference>
<evidence type="ECO:0000259" key="2">
    <source>
        <dbReference type="Pfam" id="PF02932"/>
    </source>
</evidence>
<evidence type="ECO:0000313" key="4">
    <source>
        <dbReference type="Proteomes" id="UP000242188"/>
    </source>
</evidence>
<dbReference type="InterPro" id="IPR006201">
    <property type="entry name" value="Neur_channel"/>
</dbReference>
<comment type="caution">
    <text evidence="3">The sequence shown here is derived from an EMBL/GenBank/DDBJ whole genome shotgun (WGS) entry which is preliminary data.</text>
</comment>
<dbReference type="CDD" id="cd19051">
    <property type="entry name" value="LGIC_TM_cation"/>
    <property type="match status" value="1"/>
</dbReference>
<evidence type="ECO:0000313" key="3">
    <source>
        <dbReference type="EMBL" id="OWF48029.1"/>
    </source>
</evidence>
<keyword evidence="3" id="KW-0675">Receptor</keyword>
<evidence type="ECO:0000256" key="1">
    <source>
        <dbReference type="SAM" id="Phobius"/>
    </source>
</evidence>
<feature type="domain" description="Neurotransmitter-gated ion-channel transmembrane" evidence="2">
    <location>
        <begin position="66"/>
        <end position="177"/>
    </location>
</feature>
<dbReference type="AlphaFoldDB" id="A0A210QH54"/>
<keyword evidence="1" id="KW-1133">Transmembrane helix</keyword>
<dbReference type="Gene3D" id="1.20.58.390">
    <property type="entry name" value="Neurotransmitter-gated ion-channel transmembrane domain"/>
    <property type="match status" value="1"/>
</dbReference>
<accession>A0A210QH54</accession>